<dbReference type="Proteomes" id="UP000261811">
    <property type="component" value="Unassembled WGS sequence"/>
</dbReference>
<evidence type="ECO:0000313" key="1">
    <source>
        <dbReference type="EMBL" id="RFU41864.1"/>
    </source>
</evidence>
<protein>
    <submittedName>
        <fullName evidence="1">Sulfotransferase family protein</fullName>
    </submittedName>
</protein>
<sequence length="216" mass="24253">MLEVIGAGFGRTGTLSLQAALERLGFGPCHHMLGMLHKPAEIRLWRAAANGGTVDWDEVYRGYRSTVDWPGARFWRELAGHFPEAKVILGVRDPDSWYESALGTIYRAAVDTSSAASSVLTEMREMSREVVWDGLFDGRFADREHALRVFEEHMVDVQRSLPADRLLLFQAADGWEPLCAFLEKPVPDEPFPWRNDRDQFTNLLREHGAGDAIGPG</sequence>
<reference evidence="1 2" key="1">
    <citation type="submission" date="2018-08" db="EMBL/GenBank/DDBJ databases">
        <title>Actinomadura jelena sp. nov., a novel Actinomycete isolated from soil in Chad.</title>
        <authorList>
            <person name="Shi L."/>
        </authorList>
    </citation>
    <scope>NUCLEOTIDE SEQUENCE [LARGE SCALE GENOMIC DNA]</scope>
    <source>
        <strain evidence="1 2">NEAU-G17</strain>
    </source>
</reference>
<name>A0A372JQ26_9ACTN</name>
<dbReference type="InterPro" id="IPR027417">
    <property type="entry name" value="P-loop_NTPase"/>
</dbReference>
<dbReference type="GO" id="GO:0016740">
    <property type="term" value="F:transferase activity"/>
    <property type="evidence" value="ECO:0007669"/>
    <property type="project" value="UniProtKB-KW"/>
</dbReference>
<dbReference type="RefSeq" id="WP_117357089.1">
    <property type="nucleotide sequence ID" value="NZ_QURH01000180.1"/>
</dbReference>
<dbReference type="PANTHER" id="PTHR36978:SF4">
    <property type="entry name" value="P-LOOP CONTAINING NUCLEOSIDE TRIPHOSPHATE HYDROLASE PROTEIN"/>
    <property type="match status" value="1"/>
</dbReference>
<dbReference type="AlphaFoldDB" id="A0A372JQ26"/>
<dbReference type="PANTHER" id="PTHR36978">
    <property type="entry name" value="P-LOOP CONTAINING NUCLEOTIDE TRIPHOSPHATE HYDROLASE"/>
    <property type="match status" value="1"/>
</dbReference>
<proteinExistence type="predicted"/>
<gene>
    <name evidence="1" type="ORF">DZF91_09420</name>
</gene>
<comment type="caution">
    <text evidence="1">The sequence shown here is derived from an EMBL/GenBank/DDBJ whole genome shotgun (WGS) entry which is preliminary data.</text>
</comment>
<dbReference type="InterPro" id="IPR040632">
    <property type="entry name" value="Sulfotransfer_4"/>
</dbReference>
<dbReference type="Pfam" id="PF17784">
    <property type="entry name" value="Sulfotransfer_4"/>
    <property type="match status" value="1"/>
</dbReference>
<dbReference type="EMBL" id="QURH01000180">
    <property type="protein sequence ID" value="RFU41864.1"/>
    <property type="molecule type" value="Genomic_DNA"/>
</dbReference>
<keyword evidence="1" id="KW-0808">Transferase</keyword>
<organism evidence="1 2">
    <name type="scientific">Actinomadura logoneensis</name>
    <dbReference type="NCBI Taxonomy" id="2293572"/>
    <lineage>
        <taxon>Bacteria</taxon>
        <taxon>Bacillati</taxon>
        <taxon>Actinomycetota</taxon>
        <taxon>Actinomycetes</taxon>
        <taxon>Streptosporangiales</taxon>
        <taxon>Thermomonosporaceae</taxon>
        <taxon>Actinomadura</taxon>
    </lineage>
</organism>
<dbReference type="OrthoDB" id="285690at2"/>
<dbReference type="Gene3D" id="3.40.50.300">
    <property type="entry name" value="P-loop containing nucleotide triphosphate hydrolases"/>
    <property type="match status" value="1"/>
</dbReference>
<dbReference type="SUPFAM" id="SSF52540">
    <property type="entry name" value="P-loop containing nucleoside triphosphate hydrolases"/>
    <property type="match status" value="1"/>
</dbReference>
<accession>A0A372JQ26</accession>
<evidence type="ECO:0000313" key="2">
    <source>
        <dbReference type="Proteomes" id="UP000261811"/>
    </source>
</evidence>
<keyword evidence="2" id="KW-1185">Reference proteome</keyword>